<evidence type="ECO:0000313" key="2">
    <source>
        <dbReference type="EMBL" id="KAA1125306.1"/>
    </source>
</evidence>
<accession>A0A5B0RHM7</accession>
<protein>
    <submittedName>
        <fullName evidence="2">Uncharacterized protein</fullName>
    </submittedName>
</protein>
<evidence type="ECO:0000313" key="3">
    <source>
        <dbReference type="Proteomes" id="UP000325313"/>
    </source>
</evidence>
<dbReference type="AlphaFoldDB" id="A0A5B0RHM7"/>
<feature type="compositionally biased region" description="Low complexity" evidence="1">
    <location>
        <begin position="54"/>
        <end position="89"/>
    </location>
</feature>
<dbReference type="EMBL" id="VDEP01000180">
    <property type="protein sequence ID" value="KAA1125306.1"/>
    <property type="molecule type" value="Genomic_DNA"/>
</dbReference>
<evidence type="ECO:0000256" key="1">
    <source>
        <dbReference type="SAM" id="MobiDB-lite"/>
    </source>
</evidence>
<feature type="compositionally biased region" description="Basic and acidic residues" evidence="1">
    <location>
        <begin position="1"/>
        <end position="14"/>
    </location>
</feature>
<proteinExistence type="predicted"/>
<dbReference type="Proteomes" id="UP000325313">
    <property type="component" value="Unassembled WGS sequence"/>
</dbReference>
<organism evidence="2 3">
    <name type="scientific">Puccinia graminis f. sp. tritici</name>
    <dbReference type="NCBI Taxonomy" id="56615"/>
    <lineage>
        <taxon>Eukaryota</taxon>
        <taxon>Fungi</taxon>
        <taxon>Dikarya</taxon>
        <taxon>Basidiomycota</taxon>
        <taxon>Pucciniomycotina</taxon>
        <taxon>Pucciniomycetes</taxon>
        <taxon>Pucciniales</taxon>
        <taxon>Pucciniaceae</taxon>
        <taxon>Puccinia</taxon>
    </lineage>
</organism>
<feature type="region of interest" description="Disordered" evidence="1">
    <location>
        <begin position="1"/>
        <end position="106"/>
    </location>
</feature>
<feature type="compositionally biased region" description="Basic residues" evidence="1">
    <location>
        <begin position="96"/>
        <end position="106"/>
    </location>
</feature>
<sequence>MGTPETHLRLRKTDQNPSADQNSLSSSSSPGRAPIGSDYNRPIFKLGIVSLSMRRTPQQLPSPQSSSLTSSSSATSSPPSPNPRTSRTTIQPVPTCRRRRRKTPDHIAHRLKSISHLQISRSLTPIPMILNLPPPPNQELST</sequence>
<reference evidence="2 3" key="1">
    <citation type="submission" date="2019-05" db="EMBL/GenBank/DDBJ databases">
        <title>Emergence of the Ug99 lineage of the wheat stem rust pathogen through somatic hybridization.</title>
        <authorList>
            <person name="Li F."/>
            <person name="Upadhyaya N.M."/>
            <person name="Sperschneider J."/>
            <person name="Matny O."/>
            <person name="Nguyen-Phuc H."/>
            <person name="Mago R."/>
            <person name="Raley C."/>
            <person name="Miller M.E."/>
            <person name="Silverstein K.A.T."/>
            <person name="Henningsen E."/>
            <person name="Hirsch C.D."/>
            <person name="Visser B."/>
            <person name="Pretorius Z.A."/>
            <person name="Steffenson B.J."/>
            <person name="Schwessinger B."/>
            <person name="Dodds P.N."/>
            <person name="Figueroa M."/>
        </authorList>
    </citation>
    <scope>NUCLEOTIDE SEQUENCE [LARGE SCALE GENOMIC DNA]</scope>
    <source>
        <strain evidence="2 3">Ug99</strain>
    </source>
</reference>
<name>A0A5B0RHM7_PUCGR</name>
<gene>
    <name evidence="2" type="ORF">PGTUg99_012941</name>
</gene>
<comment type="caution">
    <text evidence="2">The sequence shown here is derived from an EMBL/GenBank/DDBJ whole genome shotgun (WGS) entry which is preliminary data.</text>
</comment>